<evidence type="ECO:0000256" key="12">
    <source>
        <dbReference type="ARBA" id="ARBA00023204"/>
    </source>
</evidence>
<feature type="domain" description="HhH-GPD" evidence="15">
    <location>
        <begin position="40"/>
        <end position="191"/>
    </location>
</feature>
<reference evidence="16 17" key="1">
    <citation type="submission" date="2018-06" db="EMBL/GenBank/DDBJ databases">
        <title>Marinomonas sp. YLB-05 draft genome sequence.</title>
        <authorList>
            <person name="Yu L."/>
            <person name="Tang X."/>
        </authorList>
    </citation>
    <scope>NUCLEOTIDE SEQUENCE [LARGE SCALE GENOMIC DNA]</scope>
    <source>
        <strain evidence="16 17">YLB-05</strain>
    </source>
</reference>
<protein>
    <recommendedName>
        <fullName evidence="5 14">Adenine DNA glycosylase</fullName>
        <ecNumber evidence="4 14">3.2.2.31</ecNumber>
    </recommendedName>
</protein>
<evidence type="ECO:0000256" key="8">
    <source>
        <dbReference type="ARBA" id="ARBA00022763"/>
    </source>
</evidence>
<keyword evidence="17" id="KW-1185">Reference proteome</keyword>
<dbReference type="FunFam" id="1.10.340.30:FF:000002">
    <property type="entry name" value="Adenine DNA glycosylase"/>
    <property type="match status" value="1"/>
</dbReference>
<dbReference type="PANTHER" id="PTHR42944:SF1">
    <property type="entry name" value="ADENINE DNA GLYCOSYLASE"/>
    <property type="match status" value="1"/>
</dbReference>
<dbReference type="InterPro" id="IPR029119">
    <property type="entry name" value="MutY_C"/>
</dbReference>
<evidence type="ECO:0000256" key="7">
    <source>
        <dbReference type="ARBA" id="ARBA00022723"/>
    </source>
</evidence>
<dbReference type="InterPro" id="IPR044298">
    <property type="entry name" value="MIG/MutY"/>
</dbReference>
<keyword evidence="10 14" id="KW-0408">Iron</keyword>
<dbReference type="SUPFAM" id="SSF55811">
    <property type="entry name" value="Nudix"/>
    <property type="match status" value="1"/>
</dbReference>
<dbReference type="InterPro" id="IPR023170">
    <property type="entry name" value="HhH_base_excis_C"/>
</dbReference>
<evidence type="ECO:0000256" key="6">
    <source>
        <dbReference type="ARBA" id="ARBA00022485"/>
    </source>
</evidence>
<accession>A0A370U6F4</accession>
<dbReference type="SUPFAM" id="SSF48150">
    <property type="entry name" value="DNA-glycosylase"/>
    <property type="match status" value="1"/>
</dbReference>
<dbReference type="Pfam" id="PF14815">
    <property type="entry name" value="NUDIX_4"/>
    <property type="match status" value="1"/>
</dbReference>
<evidence type="ECO:0000256" key="4">
    <source>
        <dbReference type="ARBA" id="ARBA00012045"/>
    </source>
</evidence>
<dbReference type="Pfam" id="PF00730">
    <property type="entry name" value="HhH-GPD"/>
    <property type="match status" value="1"/>
</dbReference>
<keyword evidence="12" id="KW-0234">DNA repair</keyword>
<dbReference type="GO" id="GO:0032357">
    <property type="term" value="F:oxidized purine DNA binding"/>
    <property type="evidence" value="ECO:0007669"/>
    <property type="project" value="TreeGrafter"/>
</dbReference>
<dbReference type="EMBL" id="QKRA01000008">
    <property type="protein sequence ID" value="RDL43364.1"/>
    <property type="molecule type" value="Genomic_DNA"/>
</dbReference>
<evidence type="ECO:0000259" key="15">
    <source>
        <dbReference type="SMART" id="SM00478"/>
    </source>
</evidence>
<dbReference type="CDD" id="cd00056">
    <property type="entry name" value="ENDO3c"/>
    <property type="match status" value="1"/>
</dbReference>
<dbReference type="InterPro" id="IPR000445">
    <property type="entry name" value="HhH_motif"/>
</dbReference>
<dbReference type="RefSeq" id="WP_115469043.1">
    <property type="nucleotide sequence ID" value="NZ_QKRA01000008.1"/>
</dbReference>
<dbReference type="OrthoDB" id="9802365at2"/>
<comment type="catalytic activity">
    <reaction evidence="1 14">
        <text>Hydrolyzes free adenine bases from 7,8-dihydro-8-oxoguanine:adenine mismatched double-stranded DNA, leaving an apurinic site.</text>
        <dbReference type="EC" id="3.2.2.31"/>
    </reaction>
</comment>
<dbReference type="Gene3D" id="3.90.79.10">
    <property type="entry name" value="Nucleoside Triphosphate Pyrophosphohydrolase"/>
    <property type="match status" value="1"/>
</dbReference>
<evidence type="ECO:0000256" key="2">
    <source>
        <dbReference type="ARBA" id="ARBA00002933"/>
    </source>
</evidence>
<evidence type="ECO:0000256" key="14">
    <source>
        <dbReference type="RuleBase" id="RU365096"/>
    </source>
</evidence>
<proteinExistence type="inferred from homology"/>
<evidence type="ECO:0000256" key="3">
    <source>
        <dbReference type="ARBA" id="ARBA00008343"/>
    </source>
</evidence>
<dbReference type="EC" id="3.2.2.31" evidence="4 14"/>
<dbReference type="GO" id="GO:0035485">
    <property type="term" value="F:adenine/guanine mispair binding"/>
    <property type="evidence" value="ECO:0007669"/>
    <property type="project" value="TreeGrafter"/>
</dbReference>
<evidence type="ECO:0000313" key="16">
    <source>
        <dbReference type="EMBL" id="RDL43364.1"/>
    </source>
</evidence>
<dbReference type="InterPro" id="IPR011257">
    <property type="entry name" value="DNA_glycosylase"/>
</dbReference>
<evidence type="ECO:0000256" key="9">
    <source>
        <dbReference type="ARBA" id="ARBA00022801"/>
    </source>
</evidence>
<dbReference type="GO" id="GO:0006298">
    <property type="term" value="P:mismatch repair"/>
    <property type="evidence" value="ECO:0007669"/>
    <property type="project" value="TreeGrafter"/>
</dbReference>
<evidence type="ECO:0000256" key="13">
    <source>
        <dbReference type="ARBA" id="ARBA00023295"/>
    </source>
</evidence>
<comment type="cofactor">
    <cofactor evidence="14">
        <name>[4Fe-4S] cluster</name>
        <dbReference type="ChEBI" id="CHEBI:49883"/>
    </cofactor>
    <text evidence="14">Binds 1 [4Fe-4S] cluster.</text>
</comment>
<dbReference type="Proteomes" id="UP000254326">
    <property type="component" value="Unassembled WGS sequence"/>
</dbReference>
<dbReference type="InterPro" id="IPR003651">
    <property type="entry name" value="Endonuclease3_FeS-loop_motif"/>
</dbReference>
<dbReference type="Pfam" id="PF10576">
    <property type="entry name" value="EndIII_4Fe-2S"/>
    <property type="match status" value="1"/>
</dbReference>
<name>A0A370U6F4_9GAMM</name>
<keyword evidence="8 14" id="KW-0227">DNA damage</keyword>
<evidence type="ECO:0000256" key="11">
    <source>
        <dbReference type="ARBA" id="ARBA00023014"/>
    </source>
</evidence>
<dbReference type="NCBIfam" id="TIGR01084">
    <property type="entry name" value="mutY"/>
    <property type="match status" value="1"/>
</dbReference>
<dbReference type="Gene3D" id="1.10.1670.10">
    <property type="entry name" value="Helix-hairpin-Helix base-excision DNA repair enzymes (C-terminal)"/>
    <property type="match status" value="1"/>
</dbReference>
<keyword evidence="11" id="KW-0411">Iron-sulfur</keyword>
<dbReference type="CDD" id="cd03431">
    <property type="entry name" value="NUDIX_DNA_Glycosylase_C-MutY"/>
    <property type="match status" value="1"/>
</dbReference>
<gene>
    <name evidence="16" type="ORF">DN730_15430</name>
</gene>
<comment type="function">
    <text evidence="2">Adenine glycosylase active on G-A mispairs. MutY also corrects error-prone DNA synthesis past GO lesions which are due to the oxidatively damaged form of guanine: 7,8-dihydro-8-oxoguanine (8-oxo-dGTP).</text>
</comment>
<dbReference type="GO" id="GO:0006284">
    <property type="term" value="P:base-excision repair"/>
    <property type="evidence" value="ECO:0007669"/>
    <property type="project" value="UniProtKB-UniRule"/>
</dbReference>
<dbReference type="SMART" id="SM00478">
    <property type="entry name" value="ENDO3c"/>
    <property type="match status" value="1"/>
</dbReference>
<dbReference type="GO" id="GO:0051539">
    <property type="term" value="F:4 iron, 4 sulfur cluster binding"/>
    <property type="evidence" value="ECO:0007669"/>
    <property type="project" value="UniProtKB-UniRule"/>
</dbReference>
<dbReference type="AlphaFoldDB" id="A0A370U6F4"/>
<evidence type="ECO:0000256" key="1">
    <source>
        <dbReference type="ARBA" id="ARBA00000843"/>
    </source>
</evidence>
<dbReference type="NCBIfam" id="NF008132">
    <property type="entry name" value="PRK10880.1"/>
    <property type="match status" value="1"/>
</dbReference>
<dbReference type="PANTHER" id="PTHR42944">
    <property type="entry name" value="ADENINE DNA GLYCOSYLASE"/>
    <property type="match status" value="1"/>
</dbReference>
<dbReference type="GO" id="GO:0046872">
    <property type="term" value="F:metal ion binding"/>
    <property type="evidence" value="ECO:0007669"/>
    <property type="project" value="UniProtKB-UniRule"/>
</dbReference>
<comment type="similarity">
    <text evidence="3 14">Belongs to the Nth/MutY family.</text>
</comment>
<evidence type="ECO:0000256" key="5">
    <source>
        <dbReference type="ARBA" id="ARBA00022023"/>
    </source>
</evidence>
<dbReference type="GO" id="GO:0034039">
    <property type="term" value="F:8-oxo-7,8-dihydroguanine DNA N-glycosylase activity"/>
    <property type="evidence" value="ECO:0007669"/>
    <property type="project" value="TreeGrafter"/>
</dbReference>
<dbReference type="InterPro" id="IPR005760">
    <property type="entry name" value="A/G_AdeGlyc_MutY"/>
</dbReference>
<sequence>MTPKNNFAPRVLDWFDQHGRKHLPWQHNKTPYRVWISEIMLQQTQVTTVIPYYERFMRSFPDVYSLAAASQDEVLAHWSGLGYYARGRNLHKAAQALVNDWEGEFPATQEGVCELPGIGRSTAAAILSISRNEPLAILDGNVKRVLARFHAVPTWPGERKTETAMWALAEAYTPQDRCGDYTQAMMDMGATLCTRSNPSCERCPLKEDCEAFAMGAPTAFPKSKPKKAAKPVRNTQMLVVQRGETILMEKRPASGIWGGLWSLPELDFDDDTIQVAELRLGVQVDNVISLSPFRHTFSHYHLDIVPYKLVVQEKAQVNEAAKYQWFEISEALKLGLPTPIRSILETAQEAVGTQPQLNL</sequence>
<dbReference type="InterPro" id="IPR003265">
    <property type="entry name" value="HhH-GPD_domain"/>
</dbReference>
<dbReference type="InterPro" id="IPR015797">
    <property type="entry name" value="NUDIX_hydrolase-like_dom_sf"/>
</dbReference>
<dbReference type="Gene3D" id="1.10.340.30">
    <property type="entry name" value="Hypothetical protein, domain 2"/>
    <property type="match status" value="1"/>
</dbReference>
<evidence type="ECO:0000313" key="17">
    <source>
        <dbReference type="Proteomes" id="UP000254326"/>
    </source>
</evidence>
<dbReference type="GO" id="GO:0000701">
    <property type="term" value="F:purine-specific mismatch base pair DNA N-glycosylase activity"/>
    <property type="evidence" value="ECO:0007669"/>
    <property type="project" value="UniProtKB-EC"/>
</dbReference>
<comment type="caution">
    <text evidence="16">The sequence shown here is derived from an EMBL/GenBank/DDBJ whole genome shotgun (WGS) entry which is preliminary data.</text>
</comment>
<organism evidence="16 17">
    <name type="scientific">Marinomonas piezotolerans</name>
    <dbReference type="NCBI Taxonomy" id="2213058"/>
    <lineage>
        <taxon>Bacteria</taxon>
        <taxon>Pseudomonadati</taxon>
        <taxon>Pseudomonadota</taxon>
        <taxon>Gammaproteobacteria</taxon>
        <taxon>Oceanospirillales</taxon>
        <taxon>Oceanospirillaceae</taxon>
        <taxon>Marinomonas</taxon>
    </lineage>
</organism>
<keyword evidence="7" id="KW-0479">Metal-binding</keyword>
<dbReference type="SMART" id="SM00525">
    <property type="entry name" value="FES"/>
    <property type="match status" value="1"/>
</dbReference>
<keyword evidence="6" id="KW-0004">4Fe-4S</keyword>
<keyword evidence="9" id="KW-0378">Hydrolase</keyword>
<keyword evidence="13 14" id="KW-0326">Glycosidase</keyword>
<dbReference type="Pfam" id="PF00633">
    <property type="entry name" value="HHH"/>
    <property type="match status" value="1"/>
</dbReference>
<evidence type="ECO:0000256" key="10">
    <source>
        <dbReference type="ARBA" id="ARBA00023004"/>
    </source>
</evidence>